<dbReference type="PROSITE" id="PS00143">
    <property type="entry name" value="INSULINASE"/>
    <property type="match status" value="1"/>
</dbReference>
<keyword evidence="10" id="KW-0482">Metalloprotease</keyword>
<gene>
    <name evidence="17" type="primary">pqqF</name>
    <name evidence="17" type="ORF">JGC47_14515</name>
</gene>
<dbReference type="InterPro" id="IPR011765">
    <property type="entry name" value="Pept_M16_N"/>
</dbReference>
<sequence length="796" mass="87904">MQPQRRRLDNGLRVVLISDAQAVQAAALFQVDTGSHYEPDSWPGLAHLLEHLLFAGSCAYADDERLMAWLPARGGRLNATTQGSSTAFFFECDAGLLAPGLARLSDMLLAPLLAENAIRQEVATIDAECRLLAGQQDTLCNAAQSMAFAAHPWQRFHIGNAASFTGDWPALRLALQQFHQRYYHAANITLWLQGPQSPEALWQLARQYGSAFSAVGVPPPALPLLHYSSQPDMALQLAGSPRLRLSFLLDRPRSNELTLLRQLLLDEAAGGLMATLRAHHLCDGARLLVPYHSAMQTLVSVELALIDEQQAAEVEGWVHHWLQRLTALTARQRQHYMRLADFQFARLSPMDQLREHAVGFAPPQVQQDDWPGFCARLSVARLARLWIGAQSLAQQCSVQGFRLRCAAQTRAPVTALIPAEALTFFCESQPDAQAALPAGQVALNHQRAGKGRAALLLSPLDELHAPWGVILQSRLRALAADCAHKGGDLSVSCQQGHWLIQLCGSPALMVRTLATLIRQLCEISPVMIALGERQYQRQQQAQREGIAVRALIDALPALLRSSVYQPAGRRLPRLAWQAVLDGGDDALRQSLSQLLSAFPGTINPPGRMQPEPLAPQPEYQVATISHDATLLRFCPLVENSTQCLAAWQLLALIYQPAFFQRLRVEQNIGYVVSCRFYQAAGRSGLLFALQSPHLSTGELSAHIDRFLPGMDDELAALSMETVREKGAALLAQQRLAASDFQQECRQRWLAAQQSVPQPDEYVIQGLTPERLSDYHQRLLSDRHNAWTLVGIPANRF</sequence>
<evidence type="ECO:0000256" key="8">
    <source>
        <dbReference type="ARBA" id="ARBA00022833"/>
    </source>
</evidence>
<evidence type="ECO:0000256" key="4">
    <source>
        <dbReference type="ARBA" id="ARBA00015088"/>
    </source>
</evidence>
<dbReference type="InterPro" id="IPR054733">
    <property type="entry name" value="PqqF_C_3"/>
</dbReference>
<dbReference type="Pfam" id="PF22456">
    <property type="entry name" value="PqqF-like_C_4"/>
    <property type="match status" value="1"/>
</dbReference>
<evidence type="ECO:0000256" key="5">
    <source>
        <dbReference type="ARBA" id="ARBA00022670"/>
    </source>
</evidence>
<dbReference type="Proteomes" id="UP000662840">
    <property type="component" value="Chromosome"/>
</dbReference>
<evidence type="ECO:0000256" key="6">
    <source>
        <dbReference type="ARBA" id="ARBA00022723"/>
    </source>
</evidence>
<reference evidence="17 18" key="1">
    <citation type="submission" date="2020-12" db="EMBL/GenBank/DDBJ databases">
        <title>Genome sequence of Erwinia amylovora ATCC15580, a type strain.</title>
        <authorList>
            <person name="Kang I.-J."/>
            <person name="Roh E."/>
        </authorList>
    </citation>
    <scope>NUCLEOTIDE SEQUENCE [LARGE SCALE GENOMIC DNA]</scope>
    <source>
        <strain evidence="17 18">ATCC 15580</strain>
    </source>
</reference>
<keyword evidence="8" id="KW-0862">Zinc</keyword>
<evidence type="ECO:0000256" key="11">
    <source>
        <dbReference type="ARBA" id="ARBA00024932"/>
    </source>
</evidence>
<comment type="function">
    <text evidence="11">Required for coenzyme pyrroloquinoline quinone (PQQ) biosynthesis. It is thought that this protein is a protease that cleaves peptides bond in a small peptide (gene pqqA), providing the glutamate and tyrosine residues which are necessary for the synthesis of PQQ.</text>
</comment>
<dbReference type="Gene3D" id="3.30.830.10">
    <property type="entry name" value="Metalloenzyme, LuxS/M16 peptidase-like"/>
    <property type="match status" value="2"/>
</dbReference>
<keyword evidence="5" id="KW-0645">Protease</keyword>
<proteinExistence type="inferred from homology"/>
<dbReference type="Pfam" id="PF22454">
    <property type="entry name" value="PQQ_syn_pqqF_N_2"/>
    <property type="match status" value="1"/>
</dbReference>
<dbReference type="InterPro" id="IPR011844">
    <property type="entry name" value="PQQ_synth_PqqF"/>
</dbReference>
<dbReference type="InterPro" id="IPR050626">
    <property type="entry name" value="Peptidase_M16"/>
</dbReference>
<dbReference type="GeneID" id="97607220"/>
<dbReference type="InterPro" id="IPR054734">
    <property type="entry name" value="PqqF-like_C_4"/>
</dbReference>
<name>A0ABX7MFS7_ERWAM</name>
<dbReference type="EMBL" id="CP066796">
    <property type="protein sequence ID" value="QSI91279.1"/>
    <property type="molecule type" value="Genomic_DNA"/>
</dbReference>
<feature type="domain" description="Coenzyme PQQ synthesis protein F C-terminal lobe" evidence="15">
    <location>
        <begin position="470"/>
        <end position="561"/>
    </location>
</feature>
<evidence type="ECO:0000256" key="7">
    <source>
        <dbReference type="ARBA" id="ARBA00022801"/>
    </source>
</evidence>
<dbReference type="PANTHER" id="PTHR43690">
    <property type="entry name" value="NARDILYSIN"/>
    <property type="match status" value="1"/>
</dbReference>
<evidence type="ECO:0000256" key="10">
    <source>
        <dbReference type="ARBA" id="ARBA00023049"/>
    </source>
</evidence>
<feature type="domain" description="Coenzyme PQQ synthesis protein F-like C-terminal lobe" evidence="16">
    <location>
        <begin position="649"/>
        <end position="748"/>
    </location>
</feature>
<evidence type="ECO:0000256" key="12">
    <source>
        <dbReference type="ARBA" id="ARBA00030977"/>
    </source>
</evidence>
<keyword evidence="9" id="KW-0884">PQQ biosynthesis</keyword>
<evidence type="ECO:0000256" key="9">
    <source>
        <dbReference type="ARBA" id="ARBA00022905"/>
    </source>
</evidence>
<dbReference type="SUPFAM" id="SSF63411">
    <property type="entry name" value="LuxS/MPP-like metallohydrolase"/>
    <property type="match status" value="2"/>
</dbReference>
<evidence type="ECO:0000256" key="2">
    <source>
        <dbReference type="ARBA" id="ARBA00004886"/>
    </source>
</evidence>
<evidence type="ECO:0000259" key="16">
    <source>
        <dbReference type="Pfam" id="PF22456"/>
    </source>
</evidence>
<evidence type="ECO:0000259" key="13">
    <source>
        <dbReference type="Pfam" id="PF00675"/>
    </source>
</evidence>
<keyword evidence="6" id="KW-0479">Metal-binding</keyword>
<evidence type="ECO:0000259" key="15">
    <source>
        <dbReference type="Pfam" id="PF22455"/>
    </source>
</evidence>
<dbReference type="InterPro" id="IPR054740">
    <property type="entry name" value="PqqF_N_2"/>
</dbReference>
<comment type="similarity">
    <text evidence="3">Belongs to the peptidase M16 family.</text>
</comment>
<dbReference type="InterPro" id="IPR011249">
    <property type="entry name" value="Metalloenz_LuxS/M16"/>
</dbReference>
<evidence type="ECO:0000256" key="1">
    <source>
        <dbReference type="ARBA" id="ARBA00001947"/>
    </source>
</evidence>
<keyword evidence="7 17" id="KW-0378">Hydrolase</keyword>
<evidence type="ECO:0000313" key="18">
    <source>
        <dbReference type="Proteomes" id="UP000662840"/>
    </source>
</evidence>
<evidence type="ECO:0000259" key="14">
    <source>
        <dbReference type="Pfam" id="PF22454"/>
    </source>
</evidence>
<feature type="domain" description="Coenzyme PQQ synthesis protein F N-terminal lobe" evidence="14">
    <location>
        <begin position="241"/>
        <end position="385"/>
    </location>
</feature>
<accession>A0ABX7MFS7</accession>
<comment type="pathway">
    <text evidence="2">Cofactor biosynthesis; pyrroloquinoline quinone biosynthesis.</text>
</comment>
<dbReference type="Pfam" id="PF00675">
    <property type="entry name" value="Peptidase_M16"/>
    <property type="match status" value="1"/>
</dbReference>
<dbReference type="Pfam" id="PF22455">
    <property type="entry name" value="PqqF_C_3"/>
    <property type="match status" value="1"/>
</dbReference>
<organism evidence="17 18">
    <name type="scientific">Erwinia amylovora</name>
    <name type="common">Fire blight bacteria</name>
    <dbReference type="NCBI Taxonomy" id="552"/>
    <lineage>
        <taxon>Bacteria</taxon>
        <taxon>Pseudomonadati</taxon>
        <taxon>Pseudomonadota</taxon>
        <taxon>Gammaproteobacteria</taxon>
        <taxon>Enterobacterales</taxon>
        <taxon>Erwiniaceae</taxon>
        <taxon>Erwinia</taxon>
    </lineage>
</organism>
<evidence type="ECO:0000313" key="17">
    <source>
        <dbReference type="EMBL" id="QSI91279.1"/>
    </source>
</evidence>
<dbReference type="PANTHER" id="PTHR43690:SF18">
    <property type="entry name" value="INSULIN-DEGRADING ENZYME-RELATED"/>
    <property type="match status" value="1"/>
</dbReference>
<dbReference type="RefSeq" id="WP_004163300.1">
    <property type="nucleotide sequence ID" value="NZ_CP024970.1"/>
</dbReference>
<feature type="domain" description="Peptidase M16 N-terminal" evidence="13">
    <location>
        <begin position="13"/>
        <end position="131"/>
    </location>
</feature>
<dbReference type="InterPro" id="IPR001431">
    <property type="entry name" value="Pept_M16_Zn_BS"/>
</dbReference>
<comment type="cofactor">
    <cofactor evidence="1">
        <name>Zn(2+)</name>
        <dbReference type="ChEBI" id="CHEBI:29105"/>
    </cofactor>
</comment>
<protein>
    <recommendedName>
        <fullName evidence="4">Coenzyme PQQ synthesis protein F</fullName>
    </recommendedName>
    <alternativeName>
        <fullName evidence="12">Pyrroloquinoline quinone biosynthesis protein F</fullName>
    </alternativeName>
</protein>
<dbReference type="NCBIfam" id="TIGR02110">
    <property type="entry name" value="PQQ_syn_pqqF"/>
    <property type="match status" value="1"/>
</dbReference>
<keyword evidence="18" id="KW-1185">Reference proteome</keyword>
<evidence type="ECO:0000256" key="3">
    <source>
        <dbReference type="ARBA" id="ARBA00007261"/>
    </source>
</evidence>
<dbReference type="GO" id="GO:0016787">
    <property type="term" value="F:hydrolase activity"/>
    <property type="evidence" value="ECO:0007669"/>
    <property type="project" value="UniProtKB-KW"/>
</dbReference>